<dbReference type="InterPro" id="IPR001314">
    <property type="entry name" value="Peptidase_S1A"/>
</dbReference>
<dbReference type="GO" id="GO:0006508">
    <property type="term" value="P:proteolysis"/>
    <property type="evidence" value="ECO:0007669"/>
    <property type="project" value="InterPro"/>
</dbReference>
<dbReference type="AlphaFoldDB" id="A0A821R1L7"/>
<protein>
    <recommendedName>
        <fullName evidence="4">Peptidase S1 domain-containing protein</fullName>
    </recommendedName>
</protein>
<comment type="caution">
    <text evidence="5">The sequence shown here is derived from an EMBL/GenBank/DDBJ whole genome shotgun (WGS) entry which is preliminary data.</text>
</comment>
<accession>A0A821R1L7</accession>
<name>A0A821R1L7_9NEOP</name>
<feature type="chain" id="PRO_5032995067" description="Peptidase S1 domain-containing protein" evidence="3">
    <location>
        <begin position="18"/>
        <end position="268"/>
    </location>
</feature>
<proteinExistence type="inferred from homology"/>
<keyword evidence="3" id="KW-0732">Signal</keyword>
<dbReference type="InterPro" id="IPR018114">
    <property type="entry name" value="TRYPSIN_HIS"/>
</dbReference>
<dbReference type="PRINTS" id="PR00722">
    <property type="entry name" value="CHYMOTRYPSIN"/>
</dbReference>
<dbReference type="SMART" id="SM00020">
    <property type="entry name" value="Tryp_SPc"/>
    <property type="match status" value="1"/>
</dbReference>
<dbReference type="InterPro" id="IPR043504">
    <property type="entry name" value="Peptidase_S1_PA_chymotrypsin"/>
</dbReference>
<evidence type="ECO:0000256" key="2">
    <source>
        <dbReference type="ARBA" id="ARBA00024195"/>
    </source>
</evidence>
<dbReference type="Gene3D" id="2.40.10.10">
    <property type="entry name" value="Trypsin-like serine proteases"/>
    <property type="match status" value="1"/>
</dbReference>
<evidence type="ECO:0000313" key="5">
    <source>
        <dbReference type="EMBL" id="CAF4830834.1"/>
    </source>
</evidence>
<dbReference type="SUPFAM" id="SSF50494">
    <property type="entry name" value="Trypsin-like serine proteases"/>
    <property type="match status" value="1"/>
</dbReference>
<dbReference type="GO" id="GO:0004252">
    <property type="term" value="F:serine-type endopeptidase activity"/>
    <property type="evidence" value="ECO:0007669"/>
    <property type="project" value="InterPro"/>
</dbReference>
<feature type="signal peptide" evidence="3">
    <location>
        <begin position="1"/>
        <end position="17"/>
    </location>
</feature>
<evidence type="ECO:0000259" key="4">
    <source>
        <dbReference type="PROSITE" id="PS50240"/>
    </source>
</evidence>
<evidence type="ECO:0000256" key="1">
    <source>
        <dbReference type="ARBA" id="ARBA00023157"/>
    </source>
</evidence>
<dbReference type="OrthoDB" id="8440449at2759"/>
<dbReference type="Pfam" id="PF00089">
    <property type="entry name" value="Trypsin"/>
    <property type="match status" value="1"/>
</dbReference>
<dbReference type="FunFam" id="2.40.10.10:FF:000004">
    <property type="entry name" value="Tryptase gamma 1"/>
    <property type="match status" value="1"/>
</dbReference>
<dbReference type="PROSITE" id="PS00134">
    <property type="entry name" value="TRYPSIN_HIS"/>
    <property type="match status" value="1"/>
</dbReference>
<dbReference type="InterPro" id="IPR009003">
    <property type="entry name" value="Peptidase_S1_PA"/>
</dbReference>
<organism evidence="5 6">
    <name type="scientific">Pieris macdunnoughi</name>
    <dbReference type="NCBI Taxonomy" id="345717"/>
    <lineage>
        <taxon>Eukaryota</taxon>
        <taxon>Metazoa</taxon>
        <taxon>Ecdysozoa</taxon>
        <taxon>Arthropoda</taxon>
        <taxon>Hexapoda</taxon>
        <taxon>Insecta</taxon>
        <taxon>Pterygota</taxon>
        <taxon>Neoptera</taxon>
        <taxon>Endopterygota</taxon>
        <taxon>Lepidoptera</taxon>
        <taxon>Glossata</taxon>
        <taxon>Ditrysia</taxon>
        <taxon>Papilionoidea</taxon>
        <taxon>Pieridae</taxon>
        <taxon>Pierinae</taxon>
        <taxon>Pieris</taxon>
    </lineage>
</organism>
<dbReference type="InterPro" id="IPR051487">
    <property type="entry name" value="Ser/Thr_Proteases_Immune/Dev"/>
</dbReference>
<dbReference type="CDD" id="cd00190">
    <property type="entry name" value="Tryp_SPc"/>
    <property type="match status" value="1"/>
</dbReference>
<comment type="similarity">
    <text evidence="2">Belongs to the peptidase S1 family. CLIP subfamily.</text>
</comment>
<sequence length="268" mass="29072">MWGLLILSGLFIISASSISSRIIGGEQSERSSRPYQVALYLRVGTTGQLGFCGGSLIDPRWVITAAHCCFHDELIVDNVQAILGAFSLYDRYENGRRILNVEEIIVHPDWDPMTFTNDLALLKLANVVQITETINVARLPYLNISDNNFAGQAGTASGWGIAAPQVTFVSPTLRQKTMTVITNQQCNATMFDQLPPNVVCGLSSFSGTCKGDNGGPLTVVYHVTEEDILIGVATFIDATGCNDNLPSVFTRVQLFLPWISNVTGVALV</sequence>
<feature type="domain" description="Peptidase S1" evidence="4">
    <location>
        <begin position="22"/>
        <end position="264"/>
    </location>
</feature>
<dbReference type="PROSITE" id="PS50240">
    <property type="entry name" value="TRYPSIN_DOM"/>
    <property type="match status" value="1"/>
</dbReference>
<reference evidence="5" key="1">
    <citation type="submission" date="2021-02" db="EMBL/GenBank/DDBJ databases">
        <authorList>
            <person name="Steward A R."/>
        </authorList>
    </citation>
    <scope>NUCLEOTIDE SEQUENCE</scope>
</reference>
<dbReference type="PANTHER" id="PTHR24256">
    <property type="entry name" value="TRYPTASE-RELATED"/>
    <property type="match status" value="1"/>
</dbReference>
<evidence type="ECO:0000313" key="6">
    <source>
        <dbReference type="Proteomes" id="UP000663880"/>
    </source>
</evidence>
<keyword evidence="1" id="KW-1015">Disulfide bond</keyword>
<dbReference type="EMBL" id="CAJOBZ010000010">
    <property type="protein sequence ID" value="CAF4830834.1"/>
    <property type="molecule type" value="Genomic_DNA"/>
</dbReference>
<dbReference type="InterPro" id="IPR001254">
    <property type="entry name" value="Trypsin_dom"/>
</dbReference>
<evidence type="ECO:0000256" key="3">
    <source>
        <dbReference type="SAM" id="SignalP"/>
    </source>
</evidence>
<dbReference type="Proteomes" id="UP000663880">
    <property type="component" value="Unassembled WGS sequence"/>
</dbReference>
<keyword evidence="6" id="KW-1185">Reference proteome</keyword>
<gene>
    <name evidence="5" type="ORF">PMACD_LOCUS5278</name>
</gene>